<evidence type="ECO:0008006" key="6">
    <source>
        <dbReference type="Google" id="ProtNLM"/>
    </source>
</evidence>
<accession>A0ABS5AIZ0</accession>
<keyword evidence="2" id="KW-0479">Metal-binding</keyword>
<gene>
    <name evidence="4" type="ORF">JOF53_005079</name>
</gene>
<evidence type="ECO:0000256" key="1">
    <source>
        <dbReference type="ARBA" id="ARBA00001946"/>
    </source>
</evidence>
<dbReference type="Gene3D" id="3.20.20.60">
    <property type="entry name" value="Phosphoenolpyruvate-binding domains"/>
    <property type="match status" value="1"/>
</dbReference>
<comment type="caution">
    <text evidence="4">The sequence shown here is derived from an EMBL/GenBank/DDBJ whole genome shotgun (WGS) entry which is preliminary data.</text>
</comment>
<keyword evidence="5" id="KW-1185">Reference proteome</keyword>
<dbReference type="Pfam" id="PF22484">
    <property type="entry name" value="DUF6986"/>
    <property type="match status" value="1"/>
</dbReference>
<dbReference type="SUPFAM" id="SSF51621">
    <property type="entry name" value="Phosphoenolpyruvate/pyruvate domain"/>
    <property type="match status" value="1"/>
</dbReference>
<evidence type="ECO:0000313" key="5">
    <source>
        <dbReference type="Proteomes" id="UP001519363"/>
    </source>
</evidence>
<evidence type="ECO:0000313" key="4">
    <source>
        <dbReference type="EMBL" id="MBP2476207.1"/>
    </source>
</evidence>
<evidence type="ECO:0000256" key="2">
    <source>
        <dbReference type="ARBA" id="ARBA00022723"/>
    </source>
</evidence>
<keyword evidence="3" id="KW-0460">Magnesium</keyword>
<sequence>MDLDAIAAVLDEQLAGVDAERERAYPGDPGGRQPVHTVYVPADRVRPGLAAAWGAQARAVLAEHAPDGAALAAATGVDGAGAEGAADLHRRVLAKLSVEPVEDLRVDLEDGFGAPGDAEEDAAARSAGRALREDVAAGTAPPFCGVRPKGLEPALRRRGLRSLALFLEELGELPPGFVITFPKVTSTGQVESAVWLCGRLEHELGLPGGALRFELQIETTQAILGPDGRATVAAMVHASEGRCTGLHYGTYDYSAACGVTAALQSMAHPVADQAKAVMLLAAAGTGVRLSDGSTNVLPVGGTAEVHAGWRLHARLVRRSLDHAYYQGWDLHPHQLPTRFLATYAFYREAFPAAAARLRAYRERIAGTVLDEPATAQAMAIALVRGLDCGALTAEEVEAASGADRAALDVLARRRVG</sequence>
<dbReference type="InterPro" id="IPR054255">
    <property type="entry name" value="DUF6986"/>
</dbReference>
<protein>
    <recommendedName>
        <fullName evidence="6">Aldolase</fullName>
    </recommendedName>
</protein>
<name>A0ABS5AIZ0_9PSEU</name>
<dbReference type="PANTHER" id="PTHR32308">
    <property type="entry name" value="LYASE BETA SUBUNIT, PUTATIVE (AFU_ORTHOLOGUE AFUA_4G13030)-RELATED"/>
    <property type="match status" value="1"/>
</dbReference>
<organism evidence="4 5">
    <name type="scientific">Crossiella equi</name>
    <dbReference type="NCBI Taxonomy" id="130796"/>
    <lineage>
        <taxon>Bacteria</taxon>
        <taxon>Bacillati</taxon>
        <taxon>Actinomycetota</taxon>
        <taxon>Actinomycetes</taxon>
        <taxon>Pseudonocardiales</taxon>
        <taxon>Pseudonocardiaceae</taxon>
        <taxon>Crossiella</taxon>
    </lineage>
</organism>
<evidence type="ECO:0000256" key="3">
    <source>
        <dbReference type="ARBA" id="ARBA00022842"/>
    </source>
</evidence>
<dbReference type="InterPro" id="IPR040442">
    <property type="entry name" value="Pyrv_kinase-like_dom_sf"/>
</dbReference>
<dbReference type="InterPro" id="IPR015813">
    <property type="entry name" value="Pyrv/PenolPyrv_kinase-like_dom"/>
</dbReference>
<dbReference type="Proteomes" id="UP001519363">
    <property type="component" value="Unassembled WGS sequence"/>
</dbReference>
<dbReference type="PANTHER" id="PTHR32308:SF10">
    <property type="entry name" value="CITRATE LYASE SUBUNIT BETA"/>
    <property type="match status" value="1"/>
</dbReference>
<dbReference type="EMBL" id="JAGIOO010000001">
    <property type="protein sequence ID" value="MBP2476207.1"/>
    <property type="molecule type" value="Genomic_DNA"/>
</dbReference>
<proteinExistence type="predicted"/>
<reference evidence="4 5" key="1">
    <citation type="submission" date="2021-03" db="EMBL/GenBank/DDBJ databases">
        <title>Sequencing the genomes of 1000 actinobacteria strains.</title>
        <authorList>
            <person name="Klenk H.-P."/>
        </authorList>
    </citation>
    <scope>NUCLEOTIDE SEQUENCE [LARGE SCALE GENOMIC DNA]</scope>
    <source>
        <strain evidence="4 5">DSM 44580</strain>
    </source>
</reference>
<comment type="cofactor">
    <cofactor evidence="1">
        <name>Mg(2+)</name>
        <dbReference type="ChEBI" id="CHEBI:18420"/>
    </cofactor>
</comment>
<dbReference type="RefSeq" id="WP_143342618.1">
    <property type="nucleotide sequence ID" value="NZ_JAGIOO010000001.1"/>
</dbReference>